<reference evidence="1" key="1">
    <citation type="submission" date="2020-05" db="EMBL/GenBank/DDBJ databases">
        <title>Large-scale comparative analyses of tick genomes elucidate their genetic diversity and vector capacities.</title>
        <authorList>
            <person name="Jia N."/>
            <person name="Wang J."/>
            <person name="Shi W."/>
            <person name="Du L."/>
            <person name="Sun Y."/>
            <person name="Zhan W."/>
            <person name="Jiang J."/>
            <person name="Wang Q."/>
            <person name="Zhang B."/>
            <person name="Ji P."/>
            <person name="Sakyi L.B."/>
            <person name="Cui X."/>
            <person name="Yuan T."/>
            <person name="Jiang B."/>
            <person name="Yang W."/>
            <person name="Lam T.T.-Y."/>
            <person name="Chang Q."/>
            <person name="Ding S."/>
            <person name="Wang X."/>
            <person name="Zhu J."/>
            <person name="Ruan X."/>
            <person name="Zhao L."/>
            <person name="Wei J."/>
            <person name="Que T."/>
            <person name="Du C."/>
            <person name="Cheng J."/>
            <person name="Dai P."/>
            <person name="Han X."/>
            <person name="Huang E."/>
            <person name="Gao Y."/>
            <person name="Liu J."/>
            <person name="Shao H."/>
            <person name="Ye R."/>
            <person name="Li L."/>
            <person name="Wei W."/>
            <person name="Wang X."/>
            <person name="Wang C."/>
            <person name="Yang T."/>
            <person name="Huo Q."/>
            <person name="Li W."/>
            <person name="Guo W."/>
            <person name="Chen H."/>
            <person name="Zhou L."/>
            <person name="Ni X."/>
            <person name="Tian J."/>
            <person name="Zhou Y."/>
            <person name="Sheng Y."/>
            <person name="Liu T."/>
            <person name="Pan Y."/>
            <person name="Xia L."/>
            <person name="Li J."/>
            <person name="Zhao F."/>
            <person name="Cao W."/>
        </authorList>
    </citation>
    <scope>NUCLEOTIDE SEQUENCE</scope>
    <source>
        <strain evidence="1">Hyas-2018</strain>
    </source>
</reference>
<proteinExistence type="predicted"/>
<dbReference type="Proteomes" id="UP000821845">
    <property type="component" value="Chromosome 2"/>
</dbReference>
<comment type="caution">
    <text evidence="1">The sequence shown here is derived from an EMBL/GenBank/DDBJ whole genome shotgun (WGS) entry which is preliminary data.</text>
</comment>
<accession>A0ACB7SS19</accession>
<name>A0ACB7SS19_HYAAI</name>
<sequence>MSLTKVLHVVRRRLWLQTVLRHYIALVLEVLSVFALSRVIIPPDVPDVDMQRLTMRPEPIIYDSFEANKQPLFIEAVVYRPRNPETDALIMKSFGHGHSPEVTALMKGPEVESKCRAEWAKYGTRGRVACVQFADLFGVTVGGSLEYDLLQATKYEVPERLPLTGPKSFSLGAKDGLMEYFNYILVEQAKIDYHFLQKAKGSSQVPKVLLRQLPDAPPFREQRNFRATILIITVMVFSIPFLRRVSAITLELETGMKDQQRINGLPVWAFWLGHFVSAFAIQMFESIIIIAIMYFVGREIAMGAGRETLRGGSFYRHTDVSLVLFVMTVFNTGHVLLAMLVAATLKKGNRAMFGAIFVGFFIPLIIVPNESTSLSHFVFQDRWTKLKCAICPQLGCTILLRTLAAFDDYEATSYRGPQPIRSPRFSALRSSDMQPGYWMPPKVIPVAEVDVENRDPERFSTLPDLAPAVEIRALTVRFGTFTALDRVSFKIYSTQVTALLGHNGAGKTTLMSTITGLLKPTLGAVEFPGGESDSRGNCVGFCQQFDVLFPDLTVMEHLLYFGQLQGWSGDELKKSIDHTLEAVKLADKANSFPSQLSGGMKRRLSMSIALVTKPKLLILDEPTTGMDPETRRSIWDLLSEVRNDTTILLSTHDMEEAEVLADRIVMLSSGKLVCAGTPAFLKQSCGVGYTINVNTESPDFDLKETLDIVRETAPNAILQDVKQGTTTLALQTTEHKGFAKMFQKLEEEGERLGITSFGVSVATMTDAYIK</sequence>
<evidence type="ECO:0000313" key="1">
    <source>
        <dbReference type="EMBL" id="KAH6937741.1"/>
    </source>
</evidence>
<evidence type="ECO:0000313" key="2">
    <source>
        <dbReference type="Proteomes" id="UP000821845"/>
    </source>
</evidence>
<protein>
    <submittedName>
        <fullName evidence="1">Uncharacterized protein</fullName>
    </submittedName>
</protein>
<keyword evidence="2" id="KW-1185">Reference proteome</keyword>
<organism evidence="1 2">
    <name type="scientific">Hyalomma asiaticum</name>
    <name type="common">Tick</name>
    <dbReference type="NCBI Taxonomy" id="266040"/>
    <lineage>
        <taxon>Eukaryota</taxon>
        <taxon>Metazoa</taxon>
        <taxon>Ecdysozoa</taxon>
        <taxon>Arthropoda</taxon>
        <taxon>Chelicerata</taxon>
        <taxon>Arachnida</taxon>
        <taxon>Acari</taxon>
        <taxon>Parasitiformes</taxon>
        <taxon>Ixodida</taxon>
        <taxon>Ixodoidea</taxon>
        <taxon>Ixodidae</taxon>
        <taxon>Hyalomminae</taxon>
        <taxon>Hyalomma</taxon>
    </lineage>
</organism>
<dbReference type="EMBL" id="CM023482">
    <property type="protein sequence ID" value="KAH6937741.1"/>
    <property type="molecule type" value="Genomic_DNA"/>
</dbReference>
<gene>
    <name evidence="1" type="ORF">HPB50_003748</name>
</gene>